<dbReference type="GO" id="GO:0006412">
    <property type="term" value="P:translation"/>
    <property type="evidence" value="ECO:0007669"/>
    <property type="project" value="InterPro"/>
</dbReference>
<dbReference type="InterPro" id="IPR002677">
    <property type="entry name" value="Ribosomal_bL32"/>
</dbReference>
<name>A0A6J4AEQ0_9CONI</name>
<keyword evidence="5" id="KW-0934">Plastid</keyword>
<keyword evidence="3" id="KW-0687">Ribonucleoprotein</keyword>
<dbReference type="EMBL" id="LC500578">
    <property type="protein sequence ID" value="BBN66581.1"/>
    <property type="molecule type" value="Genomic_DNA"/>
</dbReference>
<geneLocation type="chloroplast" evidence="5"/>
<protein>
    <submittedName>
        <fullName evidence="5">Ribosomal protein L32</fullName>
    </submittedName>
</protein>
<dbReference type="GO" id="GO:0003735">
    <property type="term" value="F:structural constituent of ribosome"/>
    <property type="evidence" value="ECO:0007669"/>
    <property type="project" value="InterPro"/>
</dbReference>
<sequence length="76" mass="8840">MAVPKKRTSKSKKKHRNKVWRKKALSYIRGESKLGIEKLVPLTPGEKPEGFSSRRNGIKKGISRKNRKNIRREERG</sequence>
<gene>
    <name evidence="5" type="primary">rpl32</name>
</gene>
<keyword evidence="5" id="KW-0150">Chloroplast</keyword>
<organism evidence="5">
    <name type="scientific">Fitzroya cupressoides</name>
    <dbReference type="NCBI Taxonomy" id="103972"/>
    <lineage>
        <taxon>Eukaryota</taxon>
        <taxon>Viridiplantae</taxon>
        <taxon>Streptophyta</taxon>
        <taxon>Embryophyta</taxon>
        <taxon>Tracheophyta</taxon>
        <taxon>Spermatophyta</taxon>
        <taxon>Pinopsida</taxon>
        <taxon>Pinidae</taxon>
        <taxon>Conifers II</taxon>
        <taxon>Cupressales</taxon>
        <taxon>Cupressaceae</taxon>
        <taxon>Fitzroya</taxon>
    </lineage>
</organism>
<feature type="region of interest" description="Disordered" evidence="4">
    <location>
        <begin position="43"/>
        <end position="76"/>
    </location>
</feature>
<accession>A0A6J4AEQ0</accession>
<comment type="similarity">
    <text evidence="1">Belongs to the bacterial ribosomal protein bL32 family.</text>
</comment>
<reference evidence="6" key="2">
    <citation type="journal article" date="2021" name="Nat. Plants">
        <title>Gene duplications and phylogenomic conflict underlie major pulses of phenotypic evolution in gymnosperms.</title>
        <authorList>
            <person name="Stull G.W."/>
            <person name="Qu X.J."/>
            <person name="Parins-Fukuchi C."/>
            <person name="Yang Y.Y."/>
            <person name="Yang J.B."/>
            <person name="Yang Z.Y."/>
            <person name="Hu Y."/>
            <person name="Ma H."/>
            <person name="Soltis P.S."/>
            <person name="Soltis D.E."/>
            <person name="Li D.Z."/>
            <person name="Smith S.A."/>
            <person name="Yi T.S."/>
        </authorList>
    </citation>
    <scope>NUCLEOTIDE SEQUENCE</scope>
</reference>
<dbReference type="AlphaFoldDB" id="A0A6J4AEQ0"/>
<feature type="compositionally biased region" description="Basic residues" evidence="4">
    <location>
        <begin position="56"/>
        <end position="70"/>
    </location>
</feature>
<dbReference type="Pfam" id="PF01783">
    <property type="entry name" value="Ribosomal_L32p"/>
    <property type="match status" value="1"/>
</dbReference>
<evidence type="ECO:0000313" key="6">
    <source>
        <dbReference type="EMBL" id="QYB21433.1"/>
    </source>
</evidence>
<evidence type="ECO:0000256" key="3">
    <source>
        <dbReference type="ARBA" id="ARBA00023274"/>
    </source>
</evidence>
<feature type="region of interest" description="Disordered" evidence="4">
    <location>
        <begin position="1"/>
        <end position="20"/>
    </location>
</feature>
<evidence type="ECO:0000313" key="5">
    <source>
        <dbReference type="EMBL" id="BBN66581.1"/>
    </source>
</evidence>
<dbReference type="GO" id="GO:0015934">
    <property type="term" value="C:large ribosomal subunit"/>
    <property type="evidence" value="ECO:0007669"/>
    <property type="project" value="InterPro"/>
</dbReference>
<keyword evidence="2 5" id="KW-0689">Ribosomal protein</keyword>
<dbReference type="InterPro" id="IPR011332">
    <property type="entry name" value="Ribosomal_zn-bd"/>
</dbReference>
<proteinExistence type="inferred from homology"/>
<reference evidence="5" key="1">
    <citation type="journal article" date="2020" name="Front. Plant Sci.">
        <title>The origin and evolution of plastid genome downsizing in Southern Hemispheric cypresses (Cupressaceae).</title>
        <authorList>
            <person name="Sudianto E."/>
            <person name="Wu C."/>
            <person name="Chaw S."/>
        </authorList>
    </citation>
    <scope>NUCLEOTIDE SEQUENCE</scope>
</reference>
<evidence type="ECO:0000256" key="2">
    <source>
        <dbReference type="ARBA" id="ARBA00022980"/>
    </source>
</evidence>
<evidence type="ECO:0000256" key="1">
    <source>
        <dbReference type="ARBA" id="ARBA00008560"/>
    </source>
</evidence>
<reference evidence="6" key="3">
    <citation type="submission" date="2021-01" db="EMBL/GenBank/DDBJ databases">
        <authorList>
            <person name="Stull G."/>
            <person name="Qu X.-J."/>
            <person name="Parins-Fukuchi C."/>
            <person name="Yang Y.-Y."/>
            <person name="Yang J.-B."/>
            <person name="Yang Z.-Y."/>
            <person name="Hu Y."/>
            <person name="Ma H."/>
            <person name="Soltis P."/>
            <person name="Soltis D."/>
            <person name="Li D.-Z."/>
            <person name="Smith S."/>
            <person name="Yi T.-S."/>
        </authorList>
    </citation>
    <scope>NUCLEOTIDE SEQUENCE</scope>
</reference>
<dbReference type="SUPFAM" id="SSF57829">
    <property type="entry name" value="Zn-binding ribosomal proteins"/>
    <property type="match status" value="1"/>
</dbReference>
<dbReference type="EMBL" id="MW470980">
    <property type="protein sequence ID" value="QYB21433.1"/>
    <property type="molecule type" value="Genomic_DNA"/>
</dbReference>
<evidence type="ECO:0000256" key="4">
    <source>
        <dbReference type="SAM" id="MobiDB-lite"/>
    </source>
</evidence>